<dbReference type="AlphaFoldDB" id="A0A4Y2IDK6"/>
<dbReference type="PANTHER" id="PTHR46060">
    <property type="entry name" value="MARINER MOS1 TRANSPOSASE-LIKE PROTEIN"/>
    <property type="match status" value="1"/>
</dbReference>
<dbReference type="PANTHER" id="PTHR46060:SF1">
    <property type="entry name" value="MARINER MOS1 TRANSPOSASE-LIKE PROTEIN"/>
    <property type="match status" value="1"/>
</dbReference>
<proteinExistence type="predicted"/>
<evidence type="ECO:0000313" key="1">
    <source>
        <dbReference type="EMBL" id="GBM75462.1"/>
    </source>
</evidence>
<organism evidence="1 2">
    <name type="scientific">Araneus ventricosus</name>
    <name type="common">Orbweaver spider</name>
    <name type="synonym">Epeira ventricosa</name>
    <dbReference type="NCBI Taxonomy" id="182803"/>
    <lineage>
        <taxon>Eukaryota</taxon>
        <taxon>Metazoa</taxon>
        <taxon>Ecdysozoa</taxon>
        <taxon>Arthropoda</taxon>
        <taxon>Chelicerata</taxon>
        <taxon>Arachnida</taxon>
        <taxon>Araneae</taxon>
        <taxon>Araneomorphae</taxon>
        <taxon>Entelegynae</taxon>
        <taxon>Araneoidea</taxon>
        <taxon>Araneidae</taxon>
        <taxon>Araneus</taxon>
    </lineage>
</organism>
<gene>
    <name evidence="1" type="ORF">AVEN_98281_1</name>
</gene>
<keyword evidence="2" id="KW-1185">Reference proteome</keyword>
<accession>A0A4Y2IDK6</accession>
<dbReference type="Proteomes" id="UP000499080">
    <property type="component" value="Unassembled WGS sequence"/>
</dbReference>
<protein>
    <submittedName>
        <fullName evidence="1">Uncharacterized protein</fullName>
    </submittedName>
</protein>
<evidence type="ECO:0000313" key="2">
    <source>
        <dbReference type="Proteomes" id="UP000499080"/>
    </source>
</evidence>
<dbReference type="OrthoDB" id="8189655at2759"/>
<sequence length="137" mass="16034">MSHLAIVRWCQQFEDDRTDLNDAERQGRRPITDMVQRVEYIILSNRRVSVAHNAQEYGISVGSAHSIVRHRLDYRKLCSRWVHFYLTSEHKGARFAASLEFLQRFSAEVNFCLIRIITGDETCLHHFNPEKKQASMA</sequence>
<comment type="caution">
    <text evidence="1">The sequence shown here is derived from an EMBL/GenBank/DDBJ whole genome shotgun (WGS) entry which is preliminary data.</text>
</comment>
<dbReference type="InterPro" id="IPR052709">
    <property type="entry name" value="Transposase-MT_Hybrid"/>
</dbReference>
<dbReference type="EMBL" id="BGPR01002559">
    <property type="protein sequence ID" value="GBM75462.1"/>
    <property type="molecule type" value="Genomic_DNA"/>
</dbReference>
<reference evidence="1 2" key="1">
    <citation type="journal article" date="2019" name="Sci. Rep.">
        <title>Orb-weaving spider Araneus ventricosus genome elucidates the spidroin gene catalogue.</title>
        <authorList>
            <person name="Kono N."/>
            <person name="Nakamura H."/>
            <person name="Ohtoshi R."/>
            <person name="Moran D.A.P."/>
            <person name="Shinohara A."/>
            <person name="Yoshida Y."/>
            <person name="Fujiwara M."/>
            <person name="Mori M."/>
            <person name="Tomita M."/>
            <person name="Arakawa K."/>
        </authorList>
    </citation>
    <scope>NUCLEOTIDE SEQUENCE [LARGE SCALE GENOMIC DNA]</scope>
</reference>
<name>A0A4Y2IDK6_ARAVE</name>